<comment type="caution">
    <text evidence="2">The sequence shown here is derived from an EMBL/GenBank/DDBJ whole genome shotgun (WGS) entry which is preliminary data.</text>
</comment>
<dbReference type="RefSeq" id="WP_306421766.1">
    <property type="nucleotide sequence ID" value="NZ_BPRB01000243.1"/>
</dbReference>
<dbReference type="EMBL" id="BPRB01000243">
    <property type="protein sequence ID" value="GJE61771.1"/>
    <property type="molecule type" value="Genomic_DNA"/>
</dbReference>
<evidence type="ECO:0000259" key="1">
    <source>
        <dbReference type="Pfam" id="PF13438"/>
    </source>
</evidence>
<sequence length="81" mass="8525">MVTVDLMPLDAGPRALIGPLDRARSGPPMAAIDACDARWGRGAVVPARAGLIEKRAWATKFEMRSPRDTTQVGELPIAGAG</sequence>
<dbReference type="Pfam" id="PF13438">
    <property type="entry name" value="DUF4113"/>
    <property type="match status" value="1"/>
</dbReference>
<name>A0ABQ4U2U5_9HYPH</name>
<evidence type="ECO:0000313" key="2">
    <source>
        <dbReference type="EMBL" id="GJE61771.1"/>
    </source>
</evidence>
<protein>
    <recommendedName>
        <fullName evidence="1">DUF4113 domain-containing protein</fullName>
    </recommendedName>
</protein>
<feature type="domain" description="DUF4113" evidence="1">
    <location>
        <begin position="29"/>
        <end position="77"/>
    </location>
</feature>
<reference evidence="2" key="1">
    <citation type="journal article" date="2021" name="Front. Microbiol.">
        <title>Comprehensive Comparative Genomics and Phenotyping of Methylobacterium Species.</title>
        <authorList>
            <person name="Alessa O."/>
            <person name="Ogura Y."/>
            <person name="Fujitani Y."/>
            <person name="Takami H."/>
            <person name="Hayashi T."/>
            <person name="Sahin N."/>
            <person name="Tani A."/>
        </authorList>
    </citation>
    <scope>NUCLEOTIDE SEQUENCE</scope>
    <source>
        <strain evidence="2">DSM 23632</strain>
    </source>
</reference>
<proteinExistence type="predicted"/>
<evidence type="ECO:0000313" key="3">
    <source>
        <dbReference type="Proteomes" id="UP001055057"/>
    </source>
</evidence>
<accession>A0ABQ4U2U5</accession>
<gene>
    <name evidence="2" type="ORF">MPOCJGCO_3897</name>
</gene>
<dbReference type="Proteomes" id="UP001055057">
    <property type="component" value="Unassembled WGS sequence"/>
</dbReference>
<reference evidence="2" key="2">
    <citation type="submission" date="2021-08" db="EMBL/GenBank/DDBJ databases">
        <authorList>
            <person name="Tani A."/>
            <person name="Ola A."/>
            <person name="Ogura Y."/>
            <person name="Katsura K."/>
            <person name="Hayashi T."/>
        </authorList>
    </citation>
    <scope>NUCLEOTIDE SEQUENCE</scope>
    <source>
        <strain evidence="2">DSM 23632</strain>
    </source>
</reference>
<keyword evidence="3" id="KW-1185">Reference proteome</keyword>
<dbReference type="InterPro" id="IPR025188">
    <property type="entry name" value="DUF4113"/>
</dbReference>
<organism evidence="2 3">
    <name type="scientific">Methylobacterium trifolii</name>
    <dbReference type="NCBI Taxonomy" id="1003092"/>
    <lineage>
        <taxon>Bacteria</taxon>
        <taxon>Pseudomonadati</taxon>
        <taxon>Pseudomonadota</taxon>
        <taxon>Alphaproteobacteria</taxon>
        <taxon>Hyphomicrobiales</taxon>
        <taxon>Methylobacteriaceae</taxon>
        <taxon>Methylobacterium</taxon>
    </lineage>
</organism>